<dbReference type="OrthoDB" id="10466485at2759"/>
<keyword evidence="2" id="KW-1185">Reference proteome</keyword>
<gene>
    <name evidence="1" type="ORF">PanWU01x14_089030</name>
</gene>
<evidence type="ECO:0008006" key="3">
    <source>
        <dbReference type="Google" id="ProtNLM"/>
    </source>
</evidence>
<proteinExistence type="predicted"/>
<protein>
    <recommendedName>
        <fullName evidence="3">F-box domain containing protein</fullName>
    </recommendedName>
</protein>
<dbReference type="AlphaFoldDB" id="A0A2P5D867"/>
<accession>A0A2P5D867</accession>
<feature type="non-terminal residue" evidence="1">
    <location>
        <position position="76"/>
    </location>
</feature>
<comment type="caution">
    <text evidence="1">The sequence shown here is derived from an EMBL/GenBank/DDBJ whole genome shotgun (WGS) entry which is preliminary data.</text>
</comment>
<name>A0A2P5D867_PARAD</name>
<dbReference type="EMBL" id="JXTB01000056">
    <property type="protein sequence ID" value="PON69462.1"/>
    <property type="molecule type" value="Genomic_DNA"/>
</dbReference>
<reference evidence="2" key="1">
    <citation type="submission" date="2016-06" db="EMBL/GenBank/DDBJ databases">
        <title>Parallel loss of symbiosis genes in relatives of nitrogen-fixing non-legume Parasponia.</title>
        <authorList>
            <person name="Van Velzen R."/>
            <person name="Holmer R."/>
            <person name="Bu F."/>
            <person name="Rutten L."/>
            <person name="Van Zeijl A."/>
            <person name="Liu W."/>
            <person name="Santuari L."/>
            <person name="Cao Q."/>
            <person name="Sharma T."/>
            <person name="Shen D."/>
            <person name="Roswanjaya Y."/>
            <person name="Wardhani T."/>
            <person name="Kalhor M.S."/>
            <person name="Jansen J."/>
            <person name="Van den Hoogen J."/>
            <person name="Gungor B."/>
            <person name="Hartog M."/>
            <person name="Hontelez J."/>
            <person name="Verver J."/>
            <person name="Yang W.-C."/>
            <person name="Schijlen E."/>
            <person name="Repin R."/>
            <person name="Schilthuizen M."/>
            <person name="Schranz E."/>
            <person name="Heidstra R."/>
            <person name="Miyata K."/>
            <person name="Fedorova E."/>
            <person name="Kohlen W."/>
            <person name="Bisseling T."/>
            <person name="Smit S."/>
            <person name="Geurts R."/>
        </authorList>
    </citation>
    <scope>NUCLEOTIDE SEQUENCE [LARGE SCALE GENOMIC DNA]</scope>
    <source>
        <strain evidence="2">cv. WU1-14</strain>
    </source>
</reference>
<evidence type="ECO:0000313" key="1">
    <source>
        <dbReference type="EMBL" id="PON69462.1"/>
    </source>
</evidence>
<organism evidence="1 2">
    <name type="scientific">Parasponia andersonii</name>
    <name type="common">Sponia andersonii</name>
    <dbReference type="NCBI Taxonomy" id="3476"/>
    <lineage>
        <taxon>Eukaryota</taxon>
        <taxon>Viridiplantae</taxon>
        <taxon>Streptophyta</taxon>
        <taxon>Embryophyta</taxon>
        <taxon>Tracheophyta</taxon>
        <taxon>Spermatophyta</taxon>
        <taxon>Magnoliopsida</taxon>
        <taxon>eudicotyledons</taxon>
        <taxon>Gunneridae</taxon>
        <taxon>Pentapetalae</taxon>
        <taxon>rosids</taxon>
        <taxon>fabids</taxon>
        <taxon>Rosales</taxon>
        <taxon>Cannabaceae</taxon>
        <taxon>Parasponia</taxon>
    </lineage>
</organism>
<evidence type="ECO:0000313" key="2">
    <source>
        <dbReference type="Proteomes" id="UP000237105"/>
    </source>
</evidence>
<sequence>MVEPCKYKSSEEPTSDLALVRRRSEKLKSKVNDDDGDDIEEIAATASKFISTITDDLLLEILVRLPYLRFLIQYST</sequence>
<dbReference type="Proteomes" id="UP000237105">
    <property type="component" value="Unassembled WGS sequence"/>
</dbReference>